<name>A0A9Q1BPG8_HOLLE</name>
<dbReference type="PROSITE" id="PS50835">
    <property type="entry name" value="IG_LIKE"/>
    <property type="match status" value="1"/>
</dbReference>
<organism evidence="3 4">
    <name type="scientific">Holothuria leucospilota</name>
    <name type="common">Black long sea cucumber</name>
    <name type="synonym">Mertensiothuria leucospilota</name>
    <dbReference type="NCBI Taxonomy" id="206669"/>
    <lineage>
        <taxon>Eukaryota</taxon>
        <taxon>Metazoa</taxon>
        <taxon>Echinodermata</taxon>
        <taxon>Eleutherozoa</taxon>
        <taxon>Echinozoa</taxon>
        <taxon>Holothuroidea</taxon>
        <taxon>Aspidochirotacea</taxon>
        <taxon>Aspidochirotida</taxon>
        <taxon>Holothuriidae</taxon>
        <taxon>Holothuria</taxon>
    </lineage>
</organism>
<comment type="caution">
    <text evidence="3">The sequence shown here is derived from an EMBL/GenBank/DDBJ whole genome shotgun (WGS) entry which is preliminary data.</text>
</comment>
<keyword evidence="1" id="KW-0812">Transmembrane</keyword>
<keyword evidence="4" id="KW-1185">Reference proteome</keyword>
<dbReference type="EMBL" id="JAIZAY010000013">
    <property type="protein sequence ID" value="KAJ8030385.1"/>
    <property type="molecule type" value="Genomic_DNA"/>
</dbReference>
<dbReference type="InterPro" id="IPR013783">
    <property type="entry name" value="Ig-like_fold"/>
</dbReference>
<feature type="domain" description="Ig-like" evidence="2">
    <location>
        <begin position="117"/>
        <end position="196"/>
    </location>
</feature>
<dbReference type="AlphaFoldDB" id="A0A9Q1BPG8"/>
<proteinExistence type="predicted"/>
<protein>
    <recommendedName>
        <fullName evidence="2">Ig-like domain-containing protein</fullName>
    </recommendedName>
</protein>
<evidence type="ECO:0000313" key="4">
    <source>
        <dbReference type="Proteomes" id="UP001152320"/>
    </source>
</evidence>
<dbReference type="InterPro" id="IPR036179">
    <property type="entry name" value="Ig-like_dom_sf"/>
</dbReference>
<reference evidence="3" key="1">
    <citation type="submission" date="2021-10" db="EMBL/GenBank/DDBJ databases">
        <title>Tropical sea cucumber genome reveals ecological adaptation and Cuvierian tubules defense mechanism.</title>
        <authorList>
            <person name="Chen T."/>
        </authorList>
    </citation>
    <scope>NUCLEOTIDE SEQUENCE</scope>
    <source>
        <strain evidence="3">Nanhai2018</strain>
        <tissue evidence="3">Muscle</tissue>
    </source>
</reference>
<keyword evidence="1" id="KW-0472">Membrane</keyword>
<evidence type="ECO:0000259" key="2">
    <source>
        <dbReference type="PROSITE" id="PS50835"/>
    </source>
</evidence>
<dbReference type="Gene3D" id="2.60.40.10">
    <property type="entry name" value="Immunoglobulins"/>
    <property type="match status" value="1"/>
</dbReference>
<gene>
    <name evidence="3" type="ORF">HOLleu_26797</name>
</gene>
<keyword evidence="1" id="KW-1133">Transmembrane helix</keyword>
<feature type="transmembrane region" description="Helical" evidence="1">
    <location>
        <begin position="242"/>
        <end position="265"/>
    </location>
</feature>
<evidence type="ECO:0000256" key="1">
    <source>
        <dbReference type="SAM" id="Phobius"/>
    </source>
</evidence>
<dbReference type="Proteomes" id="UP001152320">
    <property type="component" value="Chromosome 13"/>
</dbReference>
<dbReference type="InterPro" id="IPR007110">
    <property type="entry name" value="Ig-like_dom"/>
</dbReference>
<dbReference type="SUPFAM" id="SSF48726">
    <property type="entry name" value="Immunoglobulin"/>
    <property type="match status" value="2"/>
</dbReference>
<sequence>MLLDFFRAESLSGLSISVLYIEVHRRAEVTCAGSNQTPKIWKTIPSQGEPETIGFSTDNSTQVLTKTPNLEVTVGGSLVFSFPQIYHEGIYLCLYSDGKPDQMKMTTVTVLVPPSPPYIQITGCEDRVRPCFFKEEDTNLVTCAVYGAHPNVSLEWVARNGKDISFSNYEKNVTERGKTFDVSVSANFKVSEDILCDKEISIECHFGGPLAKIMKAEAQALIVPRFCKTKEVAGNLTFMKPLMMSLIICIFVSQIILFIMFRNICKKINDPRKS</sequence>
<accession>A0A9Q1BPG8</accession>
<evidence type="ECO:0000313" key="3">
    <source>
        <dbReference type="EMBL" id="KAJ8030385.1"/>
    </source>
</evidence>